<sequence length="69" mass="7367">MQRQEGIELGARQVSEDCGGLLIAASKLRGSNSSLVQSPNCKGESVQHGASTSVLHPCVCNWFYCILDS</sequence>
<protein>
    <submittedName>
        <fullName evidence="1">Uncharacterized protein</fullName>
    </submittedName>
</protein>
<keyword evidence="2" id="KW-1185">Reference proteome</keyword>
<proteinExistence type="predicted"/>
<name>A0A2T7CCW5_9POAL</name>
<accession>A0A2T7CCW5</accession>
<reference evidence="1 2" key="1">
    <citation type="submission" date="2018-04" db="EMBL/GenBank/DDBJ databases">
        <title>WGS assembly of Panicum hallii var. hallii HAL2.</title>
        <authorList>
            <person name="Lovell J."/>
            <person name="Jenkins J."/>
            <person name="Lowry D."/>
            <person name="Mamidi S."/>
            <person name="Sreedasyam A."/>
            <person name="Weng X."/>
            <person name="Barry K."/>
            <person name="Bonette J."/>
            <person name="Campitelli B."/>
            <person name="Daum C."/>
            <person name="Gordon S."/>
            <person name="Gould B."/>
            <person name="Lipzen A."/>
            <person name="MacQueen A."/>
            <person name="Palacio-Mejia J."/>
            <person name="Plott C."/>
            <person name="Shakirov E."/>
            <person name="Shu S."/>
            <person name="Yoshinaga Y."/>
            <person name="Zane M."/>
            <person name="Rokhsar D."/>
            <person name="Grimwood J."/>
            <person name="Schmutz J."/>
            <person name="Juenger T."/>
        </authorList>
    </citation>
    <scope>NUCLEOTIDE SEQUENCE [LARGE SCALE GENOMIC DNA]</scope>
    <source>
        <strain evidence="2">cv. HAL2</strain>
    </source>
</reference>
<dbReference type="Proteomes" id="UP000244336">
    <property type="component" value="Chromosome 9"/>
</dbReference>
<gene>
    <name evidence="1" type="ORF">GQ55_9G484700</name>
</gene>
<evidence type="ECO:0000313" key="2">
    <source>
        <dbReference type="Proteomes" id="UP000244336"/>
    </source>
</evidence>
<dbReference type="EMBL" id="CM009757">
    <property type="protein sequence ID" value="PUZ41191.1"/>
    <property type="molecule type" value="Genomic_DNA"/>
</dbReference>
<organism evidence="1 2">
    <name type="scientific">Panicum hallii var. hallii</name>
    <dbReference type="NCBI Taxonomy" id="1504633"/>
    <lineage>
        <taxon>Eukaryota</taxon>
        <taxon>Viridiplantae</taxon>
        <taxon>Streptophyta</taxon>
        <taxon>Embryophyta</taxon>
        <taxon>Tracheophyta</taxon>
        <taxon>Spermatophyta</taxon>
        <taxon>Magnoliopsida</taxon>
        <taxon>Liliopsida</taxon>
        <taxon>Poales</taxon>
        <taxon>Poaceae</taxon>
        <taxon>PACMAD clade</taxon>
        <taxon>Panicoideae</taxon>
        <taxon>Panicodae</taxon>
        <taxon>Paniceae</taxon>
        <taxon>Panicinae</taxon>
        <taxon>Panicum</taxon>
        <taxon>Panicum sect. Panicum</taxon>
    </lineage>
</organism>
<dbReference type="Gramene" id="PUZ41191">
    <property type="protein sequence ID" value="PUZ41191"/>
    <property type="gene ID" value="GQ55_9G484700"/>
</dbReference>
<evidence type="ECO:0000313" key="1">
    <source>
        <dbReference type="EMBL" id="PUZ41191.1"/>
    </source>
</evidence>
<dbReference type="AlphaFoldDB" id="A0A2T7CCW5"/>